<evidence type="ECO:0000313" key="2">
    <source>
        <dbReference type="Proteomes" id="UP000324800"/>
    </source>
</evidence>
<feature type="non-terminal residue" evidence="1">
    <location>
        <position position="1"/>
    </location>
</feature>
<proteinExistence type="predicted"/>
<comment type="caution">
    <text evidence="1">The sequence shown here is derived from an EMBL/GenBank/DDBJ whole genome shotgun (WGS) entry which is preliminary data.</text>
</comment>
<dbReference type="Proteomes" id="UP000324800">
    <property type="component" value="Unassembled WGS sequence"/>
</dbReference>
<dbReference type="Gene3D" id="6.10.140.2190">
    <property type="match status" value="1"/>
</dbReference>
<protein>
    <submittedName>
        <fullName evidence="1">Uncharacterized protein</fullName>
    </submittedName>
</protein>
<name>A0A5J4W044_9EUKA</name>
<gene>
    <name evidence="1" type="ORF">EZS28_016278</name>
</gene>
<dbReference type="AlphaFoldDB" id="A0A5J4W044"/>
<dbReference type="EMBL" id="SNRW01004078">
    <property type="protein sequence ID" value="KAA6388198.1"/>
    <property type="molecule type" value="Genomic_DNA"/>
</dbReference>
<evidence type="ECO:0000313" key="1">
    <source>
        <dbReference type="EMBL" id="KAA6388198.1"/>
    </source>
</evidence>
<reference evidence="1 2" key="1">
    <citation type="submission" date="2019-03" db="EMBL/GenBank/DDBJ databases">
        <title>Single cell metagenomics reveals metabolic interactions within the superorganism composed of flagellate Streblomastix strix and complex community of Bacteroidetes bacteria on its surface.</title>
        <authorList>
            <person name="Treitli S.C."/>
            <person name="Kolisko M."/>
            <person name="Husnik F."/>
            <person name="Keeling P."/>
            <person name="Hampl V."/>
        </authorList>
    </citation>
    <scope>NUCLEOTIDE SEQUENCE [LARGE SCALE GENOMIC DNA]</scope>
    <source>
        <strain evidence="1">ST1C</strain>
    </source>
</reference>
<sequence>VGITYQDYDNSNVILAGGGVRAIADIQSASYSKSEDDALLLLTADKRQLIDAYSKTEADALLDDKLNVSDQIDAYNKQEDDALLLLKADKTQLIDAYSKTEADALLDDKLNITDQIDAYTKGKDDALLLLKADKTQLIDAYNKSETDQKLALKLNITDQIDAYSKTQDDALLLLKADKTQLIDGYNKSETDNLLNNKANQSTTYTKTETDQLISQIDVGDVDLTDYYNKTKTDELLGEKVDTTDLDDYMTLGTAQTITANKTFQNACRFTSSIDGMSSITGQSFIKSGADDSVVLLGAGGTKPISEFGGGSVDDSNYAKKDGQATQSIEGNLIRSGSEISFENLQPFQYITKQDAKYGFVQKEGQLVQEIEGKLRRKQEDEESQDGDYLTKEEMDDKYVRLIGNQTINGTKTFTISVTAPAFVKYSGTNQQVLLADGTIKPLSEFTTTIDDSNYVKKDGDVQDIQGILRKTTLDQPYPEPTDDDYITLGAVKSEFVSSIYSGSINGNLTATSFIKSDKDDTSVYWLEMATDYCLIFLVEEQVLKI</sequence>
<organism evidence="1 2">
    <name type="scientific">Streblomastix strix</name>
    <dbReference type="NCBI Taxonomy" id="222440"/>
    <lineage>
        <taxon>Eukaryota</taxon>
        <taxon>Metamonada</taxon>
        <taxon>Preaxostyla</taxon>
        <taxon>Oxymonadida</taxon>
        <taxon>Streblomastigidae</taxon>
        <taxon>Streblomastix</taxon>
    </lineage>
</organism>
<accession>A0A5J4W044</accession>